<dbReference type="Proteomes" id="UP001234297">
    <property type="component" value="Chromosome 8"/>
</dbReference>
<protein>
    <submittedName>
        <fullName evidence="1">Uncharacterized protein</fullName>
    </submittedName>
</protein>
<dbReference type="EMBL" id="CM056816">
    <property type="protein sequence ID" value="KAJ8633800.1"/>
    <property type="molecule type" value="Genomic_DNA"/>
</dbReference>
<reference evidence="1 2" key="1">
    <citation type="journal article" date="2022" name="Hortic Res">
        <title>A haplotype resolved chromosomal level avocado genome allows analysis of novel avocado genes.</title>
        <authorList>
            <person name="Nath O."/>
            <person name="Fletcher S.J."/>
            <person name="Hayward A."/>
            <person name="Shaw L.M."/>
            <person name="Masouleh A.K."/>
            <person name="Furtado A."/>
            <person name="Henry R.J."/>
            <person name="Mitter N."/>
        </authorList>
    </citation>
    <scope>NUCLEOTIDE SEQUENCE [LARGE SCALE GENOMIC DNA]</scope>
    <source>
        <strain evidence="2">cv. Hass</strain>
    </source>
</reference>
<comment type="caution">
    <text evidence="1">The sequence shown here is derived from an EMBL/GenBank/DDBJ whole genome shotgun (WGS) entry which is preliminary data.</text>
</comment>
<name>A0ACC2LKJ4_PERAE</name>
<organism evidence="1 2">
    <name type="scientific">Persea americana</name>
    <name type="common">Avocado</name>
    <dbReference type="NCBI Taxonomy" id="3435"/>
    <lineage>
        <taxon>Eukaryota</taxon>
        <taxon>Viridiplantae</taxon>
        <taxon>Streptophyta</taxon>
        <taxon>Embryophyta</taxon>
        <taxon>Tracheophyta</taxon>
        <taxon>Spermatophyta</taxon>
        <taxon>Magnoliopsida</taxon>
        <taxon>Magnoliidae</taxon>
        <taxon>Laurales</taxon>
        <taxon>Lauraceae</taxon>
        <taxon>Persea</taxon>
    </lineage>
</organism>
<proteinExistence type="predicted"/>
<sequence length="152" mass="16560">MNGGFITPLGDESSMRMEQRKALCGYAHGKCPHESFWRRCMCTYFSGQYEWKDNSPASDRALEGTSGGKAISFNGSVHVPSSADTPLLSKTTSTGSMTSCFFKAIKDGHKQTYGSILDSMHNTINPTGGNLRQEPLLSACGQFDVNSKIFTL</sequence>
<accession>A0ACC2LKJ4</accession>
<evidence type="ECO:0000313" key="1">
    <source>
        <dbReference type="EMBL" id="KAJ8633800.1"/>
    </source>
</evidence>
<evidence type="ECO:0000313" key="2">
    <source>
        <dbReference type="Proteomes" id="UP001234297"/>
    </source>
</evidence>
<gene>
    <name evidence="1" type="ORF">MRB53_027136</name>
</gene>
<keyword evidence="2" id="KW-1185">Reference proteome</keyword>